<dbReference type="Proteomes" id="UP000277811">
    <property type="component" value="Unassembled WGS sequence"/>
</dbReference>
<dbReference type="GO" id="GO:0005886">
    <property type="term" value="C:plasma membrane"/>
    <property type="evidence" value="ECO:0007669"/>
    <property type="project" value="UniProtKB-SubCell"/>
</dbReference>
<feature type="domain" description="Major facilitator superfamily (MFS) profile" evidence="7">
    <location>
        <begin position="1"/>
        <end position="114"/>
    </location>
</feature>
<dbReference type="Gene3D" id="1.20.1250.20">
    <property type="entry name" value="MFS general substrate transporter like domains"/>
    <property type="match status" value="1"/>
</dbReference>
<dbReference type="InterPro" id="IPR020846">
    <property type="entry name" value="MFS_dom"/>
</dbReference>
<keyword evidence="4 6" id="KW-1133">Transmembrane helix</keyword>
<evidence type="ECO:0000256" key="3">
    <source>
        <dbReference type="ARBA" id="ARBA00022692"/>
    </source>
</evidence>
<evidence type="ECO:0000313" key="8">
    <source>
        <dbReference type="EMBL" id="VBB07469.1"/>
    </source>
</evidence>
<keyword evidence="2" id="KW-0813">Transport</keyword>
<protein>
    <recommendedName>
        <fullName evidence="7">Major facilitator superfamily (MFS) profile domain-containing protein</fullName>
    </recommendedName>
</protein>
<evidence type="ECO:0000256" key="2">
    <source>
        <dbReference type="ARBA" id="ARBA00022448"/>
    </source>
</evidence>
<evidence type="ECO:0000313" key="9">
    <source>
        <dbReference type="Proteomes" id="UP000277811"/>
    </source>
</evidence>
<feature type="transmembrane region" description="Helical" evidence="6">
    <location>
        <begin position="56"/>
        <end position="82"/>
    </location>
</feature>
<comment type="subcellular location">
    <subcellularLocation>
        <location evidence="1">Cell membrane</location>
        <topology evidence="1">Multi-pass membrane protein</topology>
    </subcellularLocation>
</comment>
<dbReference type="SUPFAM" id="SSF103473">
    <property type="entry name" value="MFS general substrate transporter"/>
    <property type="match status" value="1"/>
</dbReference>
<dbReference type="AlphaFoldDB" id="A0A498R8F2"/>
<evidence type="ECO:0000256" key="4">
    <source>
        <dbReference type="ARBA" id="ARBA00022989"/>
    </source>
</evidence>
<sequence length="125" mass="13316">KIPIILGLILSGSIILANYVTAIWIVIAVMSLAFFAKGFGALGWVVVTDTSPKEMVGLSGGIFNFIGNMASIVTPIVIGYILNVTHSFHDALIFVGTMGILGALSYLFIVGDIQRVELTSQETKL</sequence>
<feature type="non-terminal residue" evidence="8">
    <location>
        <position position="1"/>
    </location>
</feature>
<feature type="transmembrane region" description="Helical" evidence="6">
    <location>
        <begin position="7"/>
        <end position="36"/>
    </location>
</feature>
<evidence type="ECO:0000256" key="5">
    <source>
        <dbReference type="ARBA" id="ARBA00023136"/>
    </source>
</evidence>
<organism evidence="8 9">
    <name type="scientific">Lucifera butyrica</name>
    <dbReference type="NCBI Taxonomy" id="1351585"/>
    <lineage>
        <taxon>Bacteria</taxon>
        <taxon>Bacillati</taxon>
        <taxon>Bacillota</taxon>
        <taxon>Negativicutes</taxon>
        <taxon>Veillonellales</taxon>
        <taxon>Veillonellaceae</taxon>
        <taxon>Lucifera</taxon>
    </lineage>
</organism>
<dbReference type="EMBL" id="UPPP01000075">
    <property type="protein sequence ID" value="VBB07469.1"/>
    <property type="molecule type" value="Genomic_DNA"/>
</dbReference>
<evidence type="ECO:0000259" key="7">
    <source>
        <dbReference type="PROSITE" id="PS50850"/>
    </source>
</evidence>
<keyword evidence="3 6" id="KW-0812">Transmembrane</keyword>
<dbReference type="GO" id="GO:0022857">
    <property type="term" value="F:transmembrane transporter activity"/>
    <property type="evidence" value="ECO:0007669"/>
    <property type="project" value="InterPro"/>
</dbReference>
<dbReference type="InterPro" id="IPR036259">
    <property type="entry name" value="MFS_trans_sf"/>
</dbReference>
<evidence type="ECO:0000256" key="6">
    <source>
        <dbReference type="SAM" id="Phobius"/>
    </source>
</evidence>
<dbReference type="PROSITE" id="PS50850">
    <property type="entry name" value="MFS"/>
    <property type="match status" value="1"/>
</dbReference>
<gene>
    <name evidence="8" type="ORF">LUCI_2718</name>
</gene>
<reference evidence="8 9" key="1">
    <citation type="submission" date="2018-06" db="EMBL/GenBank/DDBJ databases">
        <authorList>
            <person name="Strepis N."/>
        </authorList>
    </citation>
    <scope>NUCLEOTIDE SEQUENCE [LARGE SCALE GENOMIC DNA]</scope>
    <source>
        <strain evidence="8">LUCI</strain>
    </source>
</reference>
<keyword evidence="9" id="KW-1185">Reference proteome</keyword>
<evidence type="ECO:0000256" key="1">
    <source>
        <dbReference type="ARBA" id="ARBA00004651"/>
    </source>
</evidence>
<name>A0A498R8F2_9FIRM</name>
<feature type="transmembrane region" description="Helical" evidence="6">
    <location>
        <begin position="91"/>
        <end position="109"/>
    </location>
</feature>
<proteinExistence type="predicted"/>
<keyword evidence="5 6" id="KW-0472">Membrane</keyword>
<accession>A0A498R8F2</accession>